<name>A0A9P7XX06_9FUNG</name>
<accession>A0A9P7XX06</accession>
<keyword evidence="3" id="KW-1185">Reference proteome</keyword>
<sequence>MRFTTTVTFLAAAAVVPVLAASTTPSASPSSTFERMAAEMETCKSEFNGHIEVHKLTKIAPTSEVPAMRCVTLPIENLGQDALPSGHSSTHLGSDLPYYIIGALEVKRVSVGDFGSIEVMIGNLIYVTVLMVAAFTTRPEYLRRTLHESYRTSKSVMVSPRSPSEFIVVSAQGTPVVIQDTTKVFTAPNRDAQ</sequence>
<feature type="chain" id="PRO_5040302903" evidence="1">
    <location>
        <begin position="21"/>
        <end position="193"/>
    </location>
</feature>
<proteinExistence type="predicted"/>
<evidence type="ECO:0000313" key="3">
    <source>
        <dbReference type="Proteomes" id="UP000707451"/>
    </source>
</evidence>
<keyword evidence="1" id="KW-0732">Signal</keyword>
<dbReference type="Proteomes" id="UP000707451">
    <property type="component" value="Unassembled WGS sequence"/>
</dbReference>
<reference evidence="2" key="1">
    <citation type="submission" date="2021-06" db="EMBL/GenBank/DDBJ databases">
        <title>Genome Sequence of Mortierella hyaline Strain SCG-10, a Cold-Adapted, Nitrate-Reducing Fungus Isolated from Soil in Minnesota, USA.</title>
        <authorList>
            <person name="Aldossari N."/>
        </authorList>
    </citation>
    <scope>NUCLEOTIDE SEQUENCE</scope>
    <source>
        <strain evidence="2">SCG-10</strain>
    </source>
</reference>
<feature type="signal peptide" evidence="1">
    <location>
        <begin position="1"/>
        <end position="20"/>
    </location>
</feature>
<dbReference type="EMBL" id="JAHRHY010000006">
    <property type="protein sequence ID" value="KAG9068810.1"/>
    <property type="molecule type" value="Genomic_DNA"/>
</dbReference>
<evidence type="ECO:0000256" key="1">
    <source>
        <dbReference type="SAM" id="SignalP"/>
    </source>
</evidence>
<protein>
    <submittedName>
        <fullName evidence="2">Uncharacterized protein</fullName>
    </submittedName>
</protein>
<dbReference type="OrthoDB" id="10587377at2759"/>
<gene>
    <name evidence="2" type="ORF">KI688_011096</name>
</gene>
<evidence type="ECO:0000313" key="2">
    <source>
        <dbReference type="EMBL" id="KAG9068810.1"/>
    </source>
</evidence>
<organism evidence="2 3">
    <name type="scientific">Linnemannia hyalina</name>
    <dbReference type="NCBI Taxonomy" id="64524"/>
    <lineage>
        <taxon>Eukaryota</taxon>
        <taxon>Fungi</taxon>
        <taxon>Fungi incertae sedis</taxon>
        <taxon>Mucoromycota</taxon>
        <taxon>Mortierellomycotina</taxon>
        <taxon>Mortierellomycetes</taxon>
        <taxon>Mortierellales</taxon>
        <taxon>Mortierellaceae</taxon>
        <taxon>Linnemannia</taxon>
    </lineage>
</organism>
<comment type="caution">
    <text evidence="2">The sequence shown here is derived from an EMBL/GenBank/DDBJ whole genome shotgun (WGS) entry which is preliminary data.</text>
</comment>
<dbReference type="AlphaFoldDB" id="A0A9P7XX06"/>